<dbReference type="RefSeq" id="WP_143487736.1">
    <property type="nucleotide sequence ID" value="NZ_VJOY01000004.1"/>
</dbReference>
<reference evidence="3 4" key="1">
    <citation type="submission" date="2019-07" db="EMBL/GenBank/DDBJ databases">
        <title>Pseudomonas mangiferae sp. nov., isolated from bark of mango tree in Thailand.</title>
        <authorList>
            <person name="Srisuk N."/>
            <person name="Anurat P."/>
        </authorList>
    </citation>
    <scope>NUCLEOTIDE SEQUENCE [LARGE SCALE GENOMIC DNA]</scope>
    <source>
        <strain evidence="3 4">DMKU_BBB3-04</strain>
    </source>
</reference>
<sequence>MAVYIVTGKLGAGKTLLAVQKIQEYLKQGRPVAVNIDVRMEKLCRPGNRYSRVVRLPDLPTADDLLGLGYGCEQYDEEKFGGIFLDEAGVWLNSRDWNQGGRTDLLKFFLHLRKRRWDLWLLVQNVGVIDKQIRESIAEFVVYLTRWDRVKIPLVTPIGRMLTLGIWKGRLPKWHYALVKYGAKANALKADEWYFSGKTFYSFYDTTQEYDSGYDKGAYSLLPPGYLRPRWPVSPRTWGFLMRTTRIFFKRTRVINAFLLGLSVAGVLVGLFIWLVPIEQVPVASVGAEHTAAPAAEALQAPPKPKLAEEFAGLRVSAFLQVPEGQRYVFKTADGRRLTTADLEARGIIVQSLSPSQAFLIRGADYLSIYR</sequence>
<keyword evidence="1" id="KW-0472">Membrane</keyword>
<feature type="domain" description="Zona occludens toxin N-terminal" evidence="2">
    <location>
        <begin position="2"/>
        <end position="150"/>
    </location>
</feature>
<keyword evidence="1" id="KW-0812">Transmembrane</keyword>
<gene>
    <name evidence="3" type="ORF">FM069_07840</name>
</gene>
<evidence type="ECO:0000259" key="2">
    <source>
        <dbReference type="Pfam" id="PF05707"/>
    </source>
</evidence>
<accession>A0A553H1M0</accession>
<proteinExistence type="predicted"/>
<dbReference type="EMBL" id="VJOY01000004">
    <property type="protein sequence ID" value="TRX75644.1"/>
    <property type="molecule type" value="Genomic_DNA"/>
</dbReference>
<protein>
    <recommendedName>
        <fullName evidence="2">Zona occludens toxin N-terminal domain-containing protein</fullName>
    </recommendedName>
</protein>
<dbReference type="AlphaFoldDB" id="A0A553H1M0"/>
<evidence type="ECO:0000256" key="1">
    <source>
        <dbReference type="SAM" id="Phobius"/>
    </source>
</evidence>
<dbReference type="InterPro" id="IPR008900">
    <property type="entry name" value="Zot_N"/>
</dbReference>
<comment type="caution">
    <text evidence="3">The sequence shown here is derived from an EMBL/GenBank/DDBJ whole genome shotgun (WGS) entry which is preliminary data.</text>
</comment>
<dbReference type="Gene3D" id="3.40.50.300">
    <property type="entry name" value="P-loop containing nucleotide triphosphate hydrolases"/>
    <property type="match status" value="1"/>
</dbReference>
<dbReference type="Pfam" id="PF05707">
    <property type="entry name" value="Zot"/>
    <property type="match status" value="1"/>
</dbReference>
<keyword evidence="4" id="KW-1185">Reference proteome</keyword>
<organism evidence="3 4">
    <name type="scientific">Pseudomonas mangiferae</name>
    <dbReference type="NCBI Taxonomy" id="2593654"/>
    <lineage>
        <taxon>Bacteria</taxon>
        <taxon>Pseudomonadati</taxon>
        <taxon>Pseudomonadota</taxon>
        <taxon>Gammaproteobacteria</taxon>
        <taxon>Pseudomonadales</taxon>
        <taxon>Pseudomonadaceae</taxon>
        <taxon>Pseudomonas</taxon>
    </lineage>
</organism>
<dbReference type="OrthoDB" id="6399054at2"/>
<evidence type="ECO:0000313" key="4">
    <source>
        <dbReference type="Proteomes" id="UP000315235"/>
    </source>
</evidence>
<evidence type="ECO:0000313" key="3">
    <source>
        <dbReference type="EMBL" id="TRX75644.1"/>
    </source>
</evidence>
<keyword evidence="1" id="KW-1133">Transmembrane helix</keyword>
<name>A0A553H1M0_9PSED</name>
<feature type="transmembrane region" description="Helical" evidence="1">
    <location>
        <begin position="254"/>
        <end position="276"/>
    </location>
</feature>
<dbReference type="Proteomes" id="UP000315235">
    <property type="component" value="Unassembled WGS sequence"/>
</dbReference>
<dbReference type="SUPFAM" id="SSF52540">
    <property type="entry name" value="P-loop containing nucleoside triphosphate hydrolases"/>
    <property type="match status" value="1"/>
</dbReference>
<dbReference type="InterPro" id="IPR027417">
    <property type="entry name" value="P-loop_NTPase"/>
</dbReference>